<dbReference type="AlphaFoldDB" id="A0A3D9C9W1"/>
<comment type="caution">
    <text evidence="1">The sequence shown here is derived from an EMBL/GenBank/DDBJ whole genome shotgun (WGS) entry which is preliminary data.</text>
</comment>
<sequence length="95" mass="11376">MSFIRRHLLTGENFALELFETLTVYPSYEDILDDITISMKEKMGFLNTFFISQIFNEYLGKVNNTESKRWVIREVLYFNKNDDHLIIKGNVRKVY</sequence>
<dbReference type="EMBL" id="QNVT01000008">
    <property type="protein sequence ID" value="REC62488.1"/>
    <property type="molecule type" value="Genomic_DNA"/>
</dbReference>
<evidence type="ECO:0000313" key="1">
    <source>
        <dbReference type="EMBL" id="REC62488.1"/>
    </source>
</evidence>
<dbReference type="Proteomes" id="UP000256686">
    <property type="component" value="Unassembled WGS sequence"/>
</dbReference>
<evidence type="ECO:0000313" key="2">
    <source>
        <dbReference type="Proteomes" id="UP000256686"/>
    </source>
</evidence>
<dbReference type="RefSeq" id="WP_115970684.1">
    <property type="nucleotide sequence ID" value="NZ_QNVT01000008.1"/>
</dbReference>
<protein>
    <submittedName>
        <fullName evidence="1">Uncharacterized protein</fullName>
    </submittedName>
</protein>
<proteinExistence type="predicted"/>
<accession>A0A3D9C9W1</accession>
<organism evidence="1 2">
    <name type="scientific">Chryseobacterium pennae</name>
    <dbReference type="NCBI Taxonomy" id="2258962"/>
    <lineage>
        <taxon>Bacteria</taxon>
        <taxon>Pseudomonadati</taxon>
        <taxon>Bacteroidota</taxon>
        <taxon>Flavobacteriia</taxon>
        <taxon>Flavobacteriales</taxon>
        <taxon>Weeksellaceae</taxon>
        <taxon>Chryseobacterium group</taxon>
        <taxon>Chryseobacterium</taxon>
    </lineage>
</organism>
<keyword evidence="2" id="KW-1185">Reference proteome</keyword>
<reference evidence="2" key="1">
    <citation type="submission" date="2018-06" db="EMBL/GenBank/DDBJ databases">
        <authorList>
            <person name="Lum Nde A."/>
            <person name="Hugo C."/>
        </authorList>
    </citation>
    <scope>NUCLEOTIDE SEQUENCE [LARGE SCALE GENOMIC DNA]</scope>
    <source>
        <strain evidence="2">1_F178</strain>
    </source>
</reference>
<gene>
    <name evidence="1" type="ORF">DRF65_10370</name>
</gene>
<name>A0A3D9C9W1_9FLAO</name>